<dbReference type="InterPro" id="IPR003718">
    <property type="entry name" value="OsmC/Ohr_fam"/>
</dbReference>
<gene>
    <name evidence="2" type="ORF">K4G66_26185</name>
</gene>
<keyword evidence="2" id="KW-0378">Hydrolase</keyword>
<dbReference type="Pfam" id="PF12146">
    <property type="entry name" value="Hydrolase_4"/>
    <property type="match status" value="1"/>
</dbReference>
<dbReference type="EMBL" id="CP120682">
    <property type="protein sequence ID" value="WKN35860.1"/>
    <property type="molecule type" value="Genomic_DNA"/>
</dbReference>
<feature type="domain" description="Serine aminopeptidase S33" evidence="1">
    <location>
        <begin position="44"/>
        <end position="132"/>
    </location>
</feature>
<sequence length="403" mass="44669">MSLAVTFLNAEGHQLAARLEMPANHKPHAFAIFAHCFTCSKNLTAVTHISRTLTQMGIAVLRFDFTGLGESQGDFSETNFSTNVQDLEAAAQFLKEEYQSPKLLIGHSLGGAAVMVASTRIKSTEAIVTIGAPATPAHVQHLIQSDISTIEAEGKADVLLDGRSFTIKKQLLDDLQEAEHTQLISKIRKPILILHSPNDRTVSIDNAAKIYQQVHHPKSFISLDDADHLLSEKADSLYVGNIIATWVERYIKPEDPSTLETDLQVVTRTGQTFTTEIMAIPHHFIADEPESVGGLNLGPSPYDLLAASLGACTGMTLRMYADHKKWPLEEIVVHVNHQKVYDEDCQQCEDPSKKIDHMERVIEVKGDLDEKQRNRLLEIADKCPIHKSMQTPIKIKTTLTEIS</sequence>
<reference evidence="2" key="1">
    <citation type="journal article" date="2023" name="Comput. Struct. Biotechnol. J.">
        <title>Discovery of a novel marine Bacteroidetes with a rich repertoire of carbohydrate-active enzymes.</title>
        <authorList>
            <person name="Chen B."/>
            <person name="Liu G."/>
            <person name="Chen Q."/>
            <person name="Wang H."/>
            <person name="Liu L."/>
            <person name="Tang K."/>
        </authorList>
    </citation>
    <scope>NUCLEOTIDE SEQUENCE</scope>
    <source>
        <strain evidence="2">TK19036</strain>
    </source>
</reference>
<dbReference type="InterPro" id="IPR036102">
    <property type="entry name" value="OsmC/Ohrsf"/>
</dbReference>
<dbReference type="AlphaFoldDB" id="A0AA49JG44"/>
<dbReference type="InterPro" id="IPR022742">
    <property type="entry name" value="Hydrolase_4"/>
</dbReference>
<evidence type="ECO:0000259" key="1">
    <source>
        <dbReference type="Pfam" id="PF12146"/>
    </source>
</evidence>
<name>A0AA49JG44_9BACT</name>
<organism evidence="2">
    <name type="scientific">Roseihalotalea indica</name>
    <dbReference type="NCBI Taxonomy" id="2867963"/>
    <lineage>
        <taxon>Bacteria</taxon>
        <taxon>Pseudomonadati</taxon>
        <taxon>Bacteroidota</taxon>
        <taxon>Cytophagia</taxon>
        <taxon>Cytophagales</taxon>
        <taxon>Catalimonadaceae</taxon>
        <taxon>Roseihalotalea</taxon>
    </lineage>
</organism>
<protein>
    <submittedName>
        <fullName evidence="2">Bifunctional alpha/beta hydrolase/OsmC family protein</fullName>
    </submittedName>
</protein>
<dbReference type="SUPFAM" id="SSF82784">
    <property type="entry name" value="OsmC-like"/>
    <property type="match status" value="1"/>
</dbReference>
<dbReference type="PANTHER" id="PTHR39624:SF2">
    <property type="entry name" value="OSMC-LIKE PROTEIN"/>
    <property type="match status" value="1"/>
</dbReference>
<dbReference type="Gene3D" id="3.30.300.20">
    <property type="match status" value="1"/>
</dbReference>
<dbReference type="InterPro" id="IPR029058">
    <property type="entry name" value="AB_hydrolase_fold"/>
</dbReference>
<dbReference type="PANTHER" id="PTHR39624">
    <property type="entry name" value="PROTEIN INVOLVED IN RIMO-MEDIATED BETA-METHYLTHIOLATION OF RIBOSOMAL PROTEIN S12 YCAO"/>
    <property type="match status" value="1"/>
</dbReference>
<dbReference type="Pfam" id="PF02566">
    <property type="entry name" value="OsmC"/>
    <property type="match status" value="1"/>
</dbReference>
<proteinExistence type="predicted"/>
<dbReference type="InterPro" id="IPR015946">
    <property type="entry name" value="KH_dom-like_a/b"/>
</dbReference>
<evidence type="ECO:0000313" key="2">
    <source>
        <dbReference type="EMBL" id="WKN35860.1"/>
    </source>
</evidence>
<dbReference type="GO" id="GO:0016787">
    <property type="term" value="F:hydrolase activity"/>
    <property type="evidence" value="ECO:0007669"/>
    <property type="project" value="UniProtKB-KW"/>
</dbReference>
<dbReference type="SUPFAM" id="SSF53474">
    <property type="entry name" value="alpha/beta-Hydrolases"/>
    <property type="match status" value="1"/>
</dbReference>
<reference evidence="2" key="2">
    <citation type="journal article" date="2024" name="Antonie Van Leeuwenhoek">
        <title>Roseihalotalea indica gen. nov., sp. nov., a halophilic Bacteroidetes from mesopelagic Southwest Indian Ocean with higher carbohydrate metabolic potential.</title>
        <authorList>
            <person name="Chen B."/>
            <person name="Zhang M."/>
            <person name="Lin D."/>
            <person name="Ye J."/>
            <person name="Tang K."/>
        </authorList>
    </citation>
    <scope>NUCLEOTIDE SEQUENCE</scope>
    <source>
        <strain evidence="2">TK19036</strain>
    </source>
</reference>
<dbReference type="Gene3D" id="3.40.50.1820">
    <property type="entry name" value="alpha/beta hydrolase"/>
    <property type="match status" value="1"/>
</dbReference>
<accession>A0AA49JG44</accession>